<dbReference type="EMBL" id="FUKI01000126">
    <property type="protein sequence ID" value="SJM93931.1"/>
    <property type="molecule type" value="Genomic_DNA"/>
</dbReference>
<gene>
    <name evidence="1" type="ORF">CRENPOLYSF1_50028</name>
</gene>
<accession>A0A1R4HD26</accession>
<name>A0A1R4HD26_9GAMM</name>
<sequence length="48" mass="5347">MPQYKLIYLALIVTLASCGQPGALYIPHKPTPVSVKPKPELKELKKDK</sequence>
<evidence type="ECO:0008006" key="3">
    <source>
        <dbReference type="Google" id="ProtNLM"/>
    </source>
</evidence>
<evidence type="ECO:0000313" key="2">
    <source>
        <dbReference type="Proteomes" id="UP000195667"/>
    </source>
</evidence>
<dbReference type="PROSITE" id="PS51257">
    <property type="entry name" value="PROKAR_LIPOPROTEIN"/>
    <property type="match status" value="1"/>
</dbReference>
<dbReference type="AlphaFoldDB" id="A0A1R4HD26"/>
<protein>
    <recommendedName>
        <fullName evidence="3">Lipoprotein</fullName>
    </recommendedName>
</protein>
<reference evidence="2" key="1">
    <citation type="submission" date="2017-02" db="EMBL/GenBank/DDBJ databases">
        <authorList>
            <person name="Daims H."/>
        </authorList>
    </citation>
    <scope>NUCLEOTIDE SEQUENCE [LARGE SCALE GENOMIC DNA]</scope>
</reference>
<keyword evidence="2" id="KW-1185">Reference proteome</keyword>
<organism evidence="1 2">
    <name type="scientific">Crenothrix polyspora</name>
    <dbReference type="NCBI Taxonomy" id="360316"/>
    <lineage>
        <taxon>Bacteria</taxon>
        <taxon>Pseudomonadati</taxon>
        <taxon>Pseudomonadota</taxon>
        <taxon>Gammaproteobacteria</taxon>
        <taxon>Methylococcales</taxon>
        <taxon>Crenotrichaceae</taxon>
        <taxon>Crenothrix</taxon>
    </lineage>
</organism>
<proteinExistence type="predicted"/>
<evidence type="ECO:0000313" key="1">
    <source>
        <dbReference type="EMBL" id="SJM93931.1"/>
    </source>
</evidence>
<dbReference type="Proteomes" id="UP000195667">
    <property type="component" value="Unassembled WGS sequence"/>
</dbReference>